<keyword evidence="8" id="KW-0249">Electron transport</keyword>
<keyword evidence="11 13" id="KW-0472">Membrane</keyword>
<feature type="transmembrane region" description="Helical" evidence="13">
    <location>
        <begin position="42"/>
        <end position="64"/>
    </location>
</feature>
<evidence type="ECO:0000256" key="11">
    <source>
        <dbReference type="ARBA" id="ARBA00023136"/>
    </source>
</evidence>
<comment type="subcellular location">
    <subcellularLocation>
        <location evidence="2">Cell membrane</location>
        <topology evidence="2">Multi-pass membrane protein</topology>
    </subcellularLocation>
</comment>
<dbReference type="Proteomes" id="UP001468095">
    <property type="component" value="Unassembled WGS sequence"/>
</dbReference>
<dbReference type="InterPro" id="IPR016174">
    <property type="entry name" value="Di-haem_cyt_TM"/>
</dbReference>
<dbReference type="InterPro" id="IPR052168">
    <property type="entry name" value="Cytochrome_b561_oxidase"/>
</dbReference>
<feature type="transmembrane region" description="Helical" evidence="13">
    <location>
        <begin position="12"/>
        <end position="30"/>
    </location>
</feature>
<dbReference type="InterPro" id="IPR011577">
    <property type="entry name" value="Cyt_b561_bac/Ni-Hgenase"/>
</dbReference>
<keyword evidence="5" id="KW-0349">Heme</keyword>
<dbReference type="PANTHER" id="PTHR30529">
    <property type="entry name" value="CYTOCHROME B561"/>
    <property type="match status" value="1"/>
</dbReference>
<comment type="caution">
    <text evidence="15">The sequence shown here is derived from an EMBL/GenBank/DDBJ whole genome shotgun (WGS) entry which is preliminary data.</text>
</comment>
<evidence type="ECO:0000256" key="3">
    <source>
        <dbReference type="ARBA" id="ARBA00022448"/>
    </source>
</evidence>
<organism evidence="15 16">
    <name type="scientific">Pantoea brenneri</name>
    <dbReference type="NCBI Taxonomy" id="472694"/>
    <lineage>
        <taxon>Bacteria</taxon>
        <taxon>Pseudomonadati</taxon>
        <taxon>Pseudomonadota</taxon>
        <taxon>Gammaproteobacteria</taxon>
        <taxon>Enterobacterales</taxon>
        <taxon>Erwiniaceae</taxon>
        <taxon>Pantoea</taxon>
    </lineage>
</organism>
<keyword evidence="16" id="KW-1185">Reference proteome</keyword>
<protein>
    <submittedName>
        <fullName evidence="15">Cytochrome b/b6 domain-containing protein</fullName>
    </submittedName>
</protein>
<evidence type="ECO:0000256" key="10">
    <source>
        <dbReference type="ARBA" id="ARBA00023004"/>
    </source>
</evidence>
<dbReference type="PANTHER" id="PTHR30529:SF7">
    <property type="entry name" value="CYTOCHROME B561 BACTERIAL_NI-HYDROGENASE DOMAIN-CONTAINING PROTEIN"/>
    <property type="match status" value="1"/>
</dbReference>
<comment type="similarity">
    <text evidence="12">Belongs to the cytochrome b561 family.</text>
</comment>
<keyword evidence="4" id="KW-1003">Cell membrane</keyword>
<proteinExistence type="inferred from homology"/>
<evidence type="ECO:0000256" key="7">
    <source>
        <dbReference type="ARBA" id="ARBA00022723"/>
    </source>
</evidence>
<dbReference type="RefSeq" id="WP_031375199.1">
    <property type="nucleotide sequence ID" value="NZ_JBCGBG010000002.1"/>
</dbReference>
<evidence type="ECO:0000256" key="1">
    <source>
        <dbReference type="ARBA" id="ARBA00001970"/>
    </source>
</evidence>
<accession>A0ABU9MKF4</accession>
<evidence type="ECO:0000256" key="4">
    <source>
        <dbReference type="ARBA" id="ARBA00022475"/>
    </source>
</evidence>
<keyword evidence="7" id="KW-0479">Metal-binding</keyword>
<gene>
    <name evidence="15" type="ORF">AABB92_13155</name>
</gene>
<feature type="transmembrane region" description="Helical" evidence="13">
    <location>
        <begin position="134"/>
        <end position="154"/>
    </location>
</feature>
<dbReference type="EMBL" id="JBCGBG010000002">
    <property type="protein sequence ID" value="MEL7696601.1"/>
    <property type="molecule type" value="Genomic_DNA"/>
</dbReference>
<dbReference type="SUPFAM" id="SSF81342">
    <property type="entry name" value="Transmembrane di-heme cytochromes"/>
    <property type="match status" value="1"/>
</dbReference>
<sequence>MSPRYSLPQIWLHWISAIIIIWATLSGFYVALFHHSPQCARWIGFINVSVTTIYIPLFILRIWFAWRHGKPGDNLLSHKEEKLAAAGHFLLYSNIALVLITGVMMMEKPINVFDLIVLPQPINDPGITTVFNQVHIISCMTLALLVIGHILAVVKHQRKGKPLLRRMGW</sequence>
<dbReference type="Pfam" id="PF01292">
    <property type="entry name" value="Ni_hydr_CYTB"/>
    <property type="match status" value="1"/>
</dbReference>
<keyword evidence="9 13" id="KW-1133">Transmembrane helix</keyword>
<evidence type="ECO:0000256" key="13">
    <source>
        <dbReference type="SAM" id="Phobius"/>
    </source>
</evidence>
<evidence type="ECO:0000256" key="6">
    <source>
        <dbReference type="ARBA" id="ARBA00022692"/>
    </source>
</evidence>
<keyword evidence="10" id="KW-0408">Iron</keyword>
<evidence type="ECO:0000256" key="9">
    <source>
        <dbReference type="ARBA" id="ARBA00022989"/>
    </source>
</evidence>
<keyword evidence="6 13" id="KW-0812">Transmembrane</keyword>
<evidence type="ECO:0000256" key="8">
    <source>
        <dbReference type="ARBA" id="ARBA00022982"/>
    </source>
</evidence>
<evidence type="ECO:0000256" key="5">
    <source>
        <dbReference type="ARBA" id="ARBA00022617"/>
    </source>
</evidence>
<feature type="transmembrane region" description="Helical" evidence="13">
    <location>
        <begin position="85"/>
        <end position="106"/>
    </location>
</feature>
<keyword evidence="3" id="KW-0813">Transport</keyword>
<evidence type="ECO:0000256" key="2">
    <source>
        <dbReference type="ARBA" id="ARBA00004651"/>
    </source>
</evidence>
<evidence type="ECO:0000313" key="16">
    <source>
        <dbReference type="Proteomes" id="UP001468095"/>
    </source>
</evidence>
<comment type="cofactor">
    <cofactor evidence="1">
        <name>heme b</name>
        <dbReference type="ChEBI" id="CHEBI:60344"/>
    </cofactor>
</comment>
<evidence type="ECO:0000313" key="15">
    <source>
        <dbReference type="EMBL" id="MEL7696601.1"/>
    </source>
</evidence>
<name>A0ABU9MKF4_9GAMM</name>
<feature type="domain" description="Cytochrome b561 bacterial/Ni-hydrogenase" evidence="14">
    <location>
        <begin position="4"/>
        <end position="167"/>
    </location>
</feature>
<reference evidence="15 16" key="1">
    <citation type="submission" date="2024-04" db="EMBL/GenBank/DDBJ databases">
        <authorList>
            <person name="Suleimanova A.D."/>
            <person name="Pudova D.S."/>
            <person name="Shagimardanova E.I."/>
            <person name="Sharipova M.R."/>
        </authorList>
    </citation>
    <scope>NUCLEOTIDE SEQUENCE [LARGE SCALE GENOMIC DNA]</scope>
    <source>
        <strain evidence="15 16">3.1</strain>
    </source>
</reference>
<evidence type="ECO:0000256" key="12">
    <source>
        <dbReference type="ARBA" id="ARBA00037975"/>
    </source>
</evidence>
<evidence type="ECO:0000259" key="14">
    <source>
        <dbReference type="Pfam" id="PF01292"/>
    </source>
</evidence>